<evidence type="ECO:0000313" key="2">
    <source>
        <dbReference type="Proteomes" id="UP001148313"/>
    </source>
</evidence>
<dbReference type="Proteomes" id="UP001148313">
    <property type="component" value="Unassembled WGS sequence"/>
</dbReference>
<protein>
    <submittedName>
        <fullName evidence="1">Uncharacterized protein</fullName>
    </submittedName>
</protein>
<evidence type="ECO:0000313" key="1">
    <source>
        <dbReference type="EMBL" id="MDA4845970.1"/>
    </source>
</evidence>
<organism evidence="1 2">
    <name type="scientific">Hoeflea poritis</name>
    <dbReference type="NCBI Taxonomy" id="2993659"/>
    <lineage>
        <taxon>Bacteria</taxon>
        <taxon>Pseudomonadati</taxon>
        <taxon>Pseudomonadota</taxon>
        <taxon>Alphaproteobacteria</taxon>
        <taxon>Hyphomicrobiales</taxon>
        <taxon>Rhizobiaceae</taxon>
        <taxon>Hoeflea</taxon>
    </lineage>
</organism>
<dbReference type="EMBL" id="JAPJZH010000006">
    <property type="protein sequence ID" value="MDA4845970.1"/>
    <property type="molecule type" value="Genomic_DNA"/>
</dbReference>
<keyword evidence="2" id="KW-1185">Reference proteome</keyword>
<gene>
    <name evidence="1" type="ORF">OOZ53_11465</name>
</gene>
<accession>A0ABT4VPA2</accession>
<dbReference type="RefSeq" id="WP_271089679.1">
    <property type="nucleotide sequence ID" value="NZ_JAPJZH010000006.1"/>
</dbReference>
<sequence>MSEFQNIHDAHGELVHAVADVTKPGAQPIPITLVSVTDEINGQMVVFDGQKFEARTIVHRLRLAADFIEKQL</sequence>
<reference evidence="1" key="1">
    <citation type="submission" date="2022-11" db="EMBL/GenBank/DDBJ databases">
        <title>Hoeflea poritis sp. nov., isolated from scleractinian coral Porites lutea.</title>
        <authorList>
            <person name="Zhang G."/>
            <person name="Wei Q."/>
            <person name="Cai L."/>
        </authorList>
    </citation>
    <scope>NUCLEOTIDE SEQUENCE</scope>
    <source>
        <strain evidence="1">E7-10</strain>
    </source>
</reference>
<comment type="caution">
    <text evidence="1">The sequence shown here is derived from an EMBL/GenBank/DDBJ whole genome shotgun (WGS) entry which is preliminary data.</text>
</comment>
<name>A0ABT4VPA2_9HYPH</name>
<proteinExistence type="predicted"/>